<dbReference type="Proteomes" id="UP001295469">
    <property type="component" value="Chromosome C03"/>
</dbReference>
<evidence type="ECO:0000313" key="1">
    <source>
        <dbReference type="EMBL" id="CAF1709322.1"/>
    </source>
</evidence>
<dbReference type="EMBL" id="HG994367">
    <property type="protein sequence ID" value="CAF1709322.1"/>
    <property type="molecule type" value="Genomic_DNA"/>
</dbReference>
<accession>A0A816IDL3</accession>
<dbReference type="AlphaFoldDB" id="A0A816IDL3"/>
<protein>
    <submittedName>
        <fullName evidence="1">(rape) hypothetical protein</fullName>
    </submittedName>
</protein>
<name>A0A816IDL3_BRANA</name>
<organism evidence="1">
    <name type="scientific">Brassica napus</name>
    <name type="common">Rape</name>
    <dbReference type="NCBI Taxonomy" id="3708"/>
    <lineage>
        <taxon>Eukaryota</taxon>
        <taxon>Viridiplantae</taxon>
        <taxon>Streptophyta</taxon>
        <taxon>Embryophyta</taxon>
        <taxon>Tracheophyta</taxon>
        <taxon>Spermatophyta</taxon>
        <taxon>Magnoliopsida</taxon>
        <taxon>eudicotyledons</taxon>
        <taxon>Gunneridae</taxon>
        <taxon>Pentapetalae</taxon>
        <taxon>rosids</taxon>
        <taxon>malvids</taxon>
        <taxon>Brassicales</taxon>
        <taxon>Brassicaceae</taxon>
        <taxon>Brassiceae</taxon>
        <taxon>Brassica</taxon>
    </lineage>
</organism>
<gene>
    <name evidence="1" type="ORF">DARMORV10_C03P73810.1</name>
</gene>
<proteinExistence type="predicted"/>
<reference evidence="1" key="1">
    <citation type="submission" date="2021-01" db="EMBL/GenBank/DDBJ databases">
        <authorList>
            <consortium name="Genoscope - CEA"/>
            <person name="William W."/>
        </authorList>
    </citation>
    <scope>NUCLEOTIDE SEQUENCE</scope>
</reference>
<sequence length="71" mass="8369">MMGQPECSWLDSMVKVKRMCGEVIEWGRDGKEELVHAFCDVMKRECDSKDYVFTWRFHITAKETCQPSYNA</sequence>